<dbReference type="InterPro" id="IPR032675">
    <property type="entry name" value="LRR_dom_sf"/>
</dbReference>
<proteinExistence type="inferred from homology"/>
<evidence type="ECO:0000313" key="7">
    <source>
        <dbReference type="Proteomes" id="UP001172457"/>
    </source>
</evidence>
<dbReference type="EMBL" id="JARYMX010000008">
    <property type="protein sequence ID" value="KAJ9537963.1"/>
    <property type="molecule type" value="Genomic_DNA"/>
</dbReference>
<keyword evidence="4" id="KW-0611">Plant defense</keyword>
<dbReference type="GO" id="GO:0007165">
    <property type="term" value="P:signal transduction"/>
    <property type="evidence" value="ECO:0007669"/>
    <property type="project" value="InterPro"/>
</dbReference>
<dbReference type="PRINTS" id="PR00364">
    <property type="entry name" value="DISEASERSIST"/>
</dbReference>
<dbReference type="InterPro" id="IPR058192">
    <property type="entry name" value="WHD_ROQ1-like"/>
</dbReference>
<dbReference type="InterPro" id="IPR002182">
    <property type="entry name" value="NB-ARC"/>
</dbReference>
<gene>
    <name evidence="6" type="ORF">OSB04_030696</name>
</gene>
<dbReference type="Gene3D" id="1.10.8.430">
    <property type="entry name" value="Helical domain of apoptotic protease-activating factors"/>
    <property type="match status" value="1"/>
</dbReference>
<dbReference type="Pfam" id="PF23282">
    <property type="entry name" value="WHD_ROQ1"/>
    <property type="match status" value="1"/>
</dbReference>
<accession>A0AA38SFP3</accession>
<keyword evidence="7" id="KW-1185">Reference proteome</keyword>
<dbReference type="InterPro" id="IPR044974">
    <property type="entry name" value="Disease_R_plants"/>
</dbReference>
<name>A0AA38SFP3_9ASTR</name>
<dbReference type="Pfam" id="PF01582">
    <property type="entry name" value="TIR"/>
    <property type="match status" value="1"/>
</dbReference>
<evidence type="ECO:0000313" key="6">
    <source>
        <dbReference type="EMBL" id="KAJ9537963.1"/>
    </source>
</evidence>
<sequence>MESESNRSFKYDVFFSCRRKDTRTNIVEHLRSSLSDRGINVYEDNIAEFHHGKHTTILDAMERSMFVIVVISKNYLRSSRCMDEFARIMATDTRRIVIPLLYNLNHMEVFSQIGPLGSTYNQMFHRYHWWKKWLLPLKEASRLAGWKSNRYKRCVGSEVEVVGGSGPFRVSRCYRSSFQVIRDRVSWVDVVGLVRSSLSPADCGRGTWLHFKSSLVGSVVVGLVSSVVRLVCGTRSSWVWLEFGSVVVVSGGRWSSYRQKSNEEIVDTILSGVSSSKANDEGNLIGVEPQMQHIVKDLLEIENRACRRSSRRNKKTHHPPLPTIRSGGVRMIGICGAGGIGKTTLAMAIYNEISCNFGGCCCFIQNVKEDSRKNGLKKLQEKILTDVFKAKDMMLMSIDKGKHMLKKRMARFSVLIVLDDVDDSSQLVALAGERSWFGTGSRIIITSRDKRLLEAHEVDSIHQVDFLKEREAAELFNSFAFPKNKTLEMIHEQNEKLSLSIVQAAGSLPLTLKVLGSFLCDKMDWTSAMEVIKLESTETLKMLKISYNGLDSDEKEIFLDIALFFRNRKKAEVMEILYAIGYQTCDIAINVLISRSLVSISDGRFQVHDLIQELARDIILEDRSKEHGRIWQAEILLKKTEATEVAKIKGIQVKFDDESPLDFSDAFTDMKDLRFLDISISPMSKDRSDDKEPKVLPNNLRWLSWSSYPGKYLPRDFKTKQLVVLCMAHSKLVQLSEKLLDPIPTLKVLDLSGSKDLISIPSFAGFPNLERLTLQNCRNLKLIDASIAYLKRLVSLDMSGCSELQEFPPIVNISSLKFLIFSGCTKLRRFLEIEGNTDSNVISIDIRDCKSLTSTSLKLGKLTLLRSLKVSGCSSLEELPKSLADLQFLEELLVDNTGIRELPAFIWDMPSLKTLSFRHVD</sequence>
<dbReference type="AlphaFoldDB" id="A0AA38SFP3"/>
<dbReference type="InterPro" id="IPR027417">
    <property type="entry name" value="P-loop_NTPase"/>
</dbReference>
<dbReference type="PROSITE" id="PS50104">
    <property type="entry name" value="TIR"/>
    <property type="match status" value="1"/>
</dbReference>
<dbReference type="InterPro" id="IPR042197">
    <property type="entry name" value="Apaf_helical"/>
</dbReference>
<keyword evidence="3" id="KW-0677">Repeat</keyword>
<dbReference type="PANTHER" id="PTHR11017:SF271">
    <property type="entry name" value="DISEASE RESISTANCE PROTEIN (TIR-NBS-LRR CLASS) FAMILY"/>
    <property type="match status" value="1"/>
</dbReference>
<dbReference type="SMART" id="SM00255">
    <property type="entry name" value="TIR"/>
    <property type="match status" value="1"/>
</dbReference>
<feature type="domain" description="TIR" evidence="5">
    <location>
        <begin position="9"/>
        <end position="153"/>
    </location>
</feature>
<dbReference type="PANTHER" id="PTHR11017">
    <property type="entry name" value="LEUCINE-RICH REPEAT-CONTAINING PROTEIN"/>
    <property type="match status" value="1"/>
</dbReference>
<dbReference type="Pfam" id="PF00931">
    <property type="entry name" value="NB-ARC"/>
    <property type="match status" value="1"/>
</dbReference>
<evidence type="ECO:0000256" key="4">
    <source>
        <dbReference type="ARBA" id="ARBA00022821"/>
    </source>
</evidence>
<keyword evidence="2" id="KW-0433">Leucine-rich repeat</keyword>
<evidence type="ECO:0000256" key="1">
    <source>
        <dbReference type="ARBA" id="ARBA00008894"/>
    </source>
</evidence>
<dbReference type="Gene3D" id="3.80.10.10">
    <property type="entry name" value="Ribonuclease Inhibitor"/>
    <property type="match status" value="2"/>
</dbReference>
<dbReference type="InterPro" id="IPR036388">
    <property type="entry name" value="WH-like_DNA-bd_sf"/>
</dbReference>
<dbReference type="SUPFAM" id="SSF52200">
    <property type="entry name" value="Toll/Interleukin receptor TIR domain"/>
    <property type="match status" value="1"/>
</dbReference>
<dbReference type="InterPro" id="IPR000157">
    <property type="entry name" value="TIR_dom"/>
</dbReference>
<dbReference type="SUPFAM" id="SSF46785">
    <property type="entry name" value="Winged helix' DNA-binding domain"/>
    <property type="match status" value="1"/>
</dbReference>
<dbReference type="SUPFAM" id="SSF52540">
    <property type="entry name" value="P-loop containing nucleoside triphosphate hydrolases"/>
    <property type="match status" value="1"/>
</dbReference>
<dbReference type="GO" id="GO:0006952">
    <property type="term" value="P:defense response"/>
    <property type="evidence" value="ECO:0007669"/>
    <property type="project" value="UniProtKB-KW"/>
</dbReference>
<comment type="caution">
    <text evidence="6">The sequence shown here is derived from an EMBL/GenBank/DDBJ whole genome shotgun (WGS) entry which is preliminary data.</text>
</comment>
<dbReference type="Gene3D" id="3.40.50.300">
    <property type="entry name" value="P-loop containing nucleotide triphosphate hydrolases"/>
    <property type="match status" value="1"/>
</dbReference>
<evidence type="ECO:0000256" key="3">
    <source>
        <dbReference type="ARBA" id="ARBA00022737"/>
    </source>
</evidence>
<dbReference type="Gene3D" id="1.10.10.10">
    <property type="entry name" value="Winged helix-like DNA-binding domain superfamily/Winged helix DNA-binding domain"/>
    <property type="match status" value="1"/>
</dbReference>
<dbReference type="Gene3D" id="3.40.50.10140">
    <property type="entry name" value="Toll/interleukin-1 receptor homology (TIR) domain"/>
    <property type="match status" value="1"/>
</dbReference>
<reference evidence="6" key="1">
    <citation type="submission" date="2023-03" db="EMBL/GenBank/DDBJ databases">
        <title>Chromosome-scale reference genome and RAD-based genetic map of yellow starthistle (Centaurea solstitialis) reveal putative structural variation and QTLs associated with invader traits.</title>
        <authorList>
            <person name="Reatini B."/>
            <person name="Cang F.A."/>
            <person name="Jiang Q."/>
            <person name="Mckibben M.T.W."/>
            <person name="Barker M.S."/>
            <person name="Rieseberg L.H."/>
            <person name="Dlugosch K.M."/>
        </authorList>
    </citation>
    <scope>NUCLEOTIDE SEQUENCE</scope>
    <source>
        <strain evidence="6">CAN-66</strain>
        <tissue evidence="6">Leaf</tissue>
    </source>
</reference>
<organism evidence="6 7">
    <name type="scientific">Centaurea solstitialis</name>
    <name type="common">yellow star-thistle</name>
    <dbReference type="NCBI Taxonomy" id="347529"/>
    <lineage>
        <taxon>Eukaryota</taxon>
        <taxon>Viridiplantae</taxon>
        <taxon>Streptophyta</taxon>
        <taxon>Embryophyta</taxon>
        <taxon>Tracheophyta</taxon>
        <taxon>Spermatophyta</taxon>
        <taxon>Magnoliopsida</taxon>
        <taxon>eudicotyledons</taxon>
        <taxon>Gunneridae</taxon>
        <taxon>Pentapetalae</taxon>
        <taxon>asterids</taxon>
        <taxon>campanulids</taxon>
        <taxon>Asterales</taxon>
        <taxon>Asteraceae</taxon>
        <taxon>Carduoideae</taxon>
        <taxon>Cardueae</taxon>
        <taxon>Centaureinae</taxon>
        <taxon>Centaurea</taxon>
    </lineage>
</organism>
<comment type="similarity">
    <text evidence="1">Belongs to the disease resistance NB-LRR family.</text>
</comment>
<evidence type="ECO:0000256" key="2">
    <source>
        <dbReference type="ARBA" id="ARBA00022614"/>
    </source>
</evidence>
<dbReference type="GO" id="GO:0043531">
    <property type="term" value="F:ADP binding"/>
    <property type="evidence" value="ECO:0007669"/>
    <property type="project" value="InterPro"/>
</dbReference>
<dbReference type="InterPro" id="IPR035897">
    <property type="entry name" value="Toll_tir_struct_dom_sf"/>
</dbReference>
<protein>
    <recommendedName>
        <fullName evidence="5">TIR domain-containing protein</fullName>
    </recommendedName>
</protein>
<dbReference type="InterPro" id="IPR036390">
    <property type="entry name" value="WH_DNA-bd_sf"/>
</dbReference>
<dbReference type="Proteomes" id="UP001172457">
    <property type="component" value="Chromosome 8"/>
</dbReference>
<evidence type="ECO:0000259" key="5">
    <source>
        <dbReference type="PROSITE" id="PS50104"/>
    </source>
</evidence>
<dbReference type="SUPFAM" id="SSF52058">
    <property type="entry name" value="L domain-like"/>
    <property type="match status" value="1"/>
</dbReference>